<dbReference type="RefSeq" id="XP_033772530.1">
    <property type="nucleotide sequence ID" value="XM_033916639.1"/>
</dbReference>
<evidence type="ECO:0000256" key="1">
    <source>
        <dbReference type="ARBA" id="ARBA00001936"/>
    </source>
</evidence>
<dbReference type="PANTHER" id="PTHR19300:SF32">
    <property type="entry name" value="BETA-1,4-GALACTOSYLTRANSFERASE 2"/>
    <property type="match status" value="1"/>
</dbReference>
<comment type="catalytic activity">
    <reaction evidence="16">
        <text>N-acetyl-D-glucosamine + UDP-alpha-D-galactose = beta-D-galactosyl-(1-&gt;4)-N-acetyl-D-glucosamine + UDP + H(+)</text>
        <dbReference type="Rhea" id="RHEA:17745"/>
        <dbReference type="ChEBI" id="CHEBI:15378"/>
        <dbReference type="ChEBI" id="CHEBI:58223"/>
        <dbReference type="ChEBI" id="CHEBI:60152"/>
        <dbReference type="ChEBI" id="CHEBI:66914"/>
        <dbReference type="ChEBI" id="CHEBI:506227"/>
        <dbReference type="EC" id="2.4.1.90"/>
    </reaction>
    <physiologicalReaction direction="left-to-right" evidence="16">
        <dbReference type="Rhea" id="RHEA:17746"/>
    </physiologicalReaction>
</comment>
<dbReference type="UniPathway" id="UPA00378"/>
<dbReference type="GO" id="GO:0000139">
    <property type="term" value="C:Golgi membrane"/>
    <property type="evidence" value="ECO:0007669"/>
    <property type="project" value="UniProtKB-SubCell"/>
</dbReference>
<evidence type="ECO:0000256" key="13">
    <source>
        <dbReference type="ARBA" id="ARBA00023157"/>
    </source>
</evidence>
<evidence type="ECO:0000256" key="18">
    <source>
        <dbReference type="SAM" id="MobiDB-lite"/>
    </source>
</evidence>
<evidence type="ECO:0000256" key="2">
    <source>
        <dbReference type="ARBA" id="ARBA00004323"/>
    </source>
</evidence>
<keyword evidence="14 17" id="KW-0325">Glycoprotein</keyword>
<evidence type="ECO:0000256" key="5">
    <source>
        <dbReference type="ARBA" id="ARBA00022676"/>
    </source>
</evidence>
<dbReference type="AlphaFoldDB" id="A0A6P8NUM5"/>
<dbReference type="CDD" id="cd00899">
    <property type="entry name" value="b4GalT"/>
    <property type="match status" value="1"/>
</dbReference>
<dbReference type="GO" id="GO:0005975">
    <property type="term" value="P:carbohydrate metabolic process"/>
    <property type="evidence" value="ECO:0007669"/>
    <property type="project" value="InterPro"/>
</dbReference>
<dbReference type="KEGG" id="gsh:117346681"/>
<dbReference type="CTD" id="8704"/>
<evidence type="ECO:0000256" key="17">
    <source>
        <dbReference type="RuleBase" id="RU368121"/>
    </source>
</evidence>
<comment type="similarity">
    <text evidence="4 17">Belongs to the glycosyltransferase 7 family.</text>
</comment>
<dbReference type="GO" id="GO:0046872">
    <property type="term" value="F:metal ion binding"/>
    <property type="evidence" value="ECO:0007669"/>
    <property type="project" value="UniProtKB-UniRule"/>
</dbReference>
<comment type="pathway">
    <text evidence="3 17">Protein modification; protein glycosylation.</text>
</comment>
<evidence type="ECO:0000259" key="20">
    <source>
        <dbReference type="Pfam" id="PF13733"/>
    </source>
</evidence>
<evidence type="ECO:0000313" key="21">
    <source>
        <dbReference type="Proteomes" id="UP000515159"/>
    </source>
</evidence>
<keyword evidence="11 17" id="KW-0333">Golgi apparatus</keyword>
<feature type="domain" description="Galactosyltransferase N-terminal" evidence="20">
    <location>
        <begin position="101"/>
        <end position="233"/>
    </location>
</feature>
<dbReference type="SUPFAM" id="SSF53448">
    <property type="entry name" value="Nucleotide-diphospho-sugar transferases"/>
    <property type="match status" value="1"/>
</dbReference>
<keyword evidence="10 17" id="KW-1133">Transmembrane helix</keyword>
<evidence type="ECO:0000256" key="9">
    <source>
        <dbReference type="ARBA" id="ARBA00022968"/>
    </source>
</evidence>
<proteinExistence type="inferred from homology"/>
<evidence type="ECO:0000256" key="8">
    <source>
        <dbReference type="ARBA" id="ARBA00022723"/>
    </source>
</evidence>
<keyword evidence="5 17" id="KW-0328">Glycosyltransferase</keyword>
<dbReference type="GO" id="GO:0003945">
    <property type="term" value="F:N-acetyllactosamine synthase activity"/>
    <property type="evidence" value="ECO:0007669"/>
    <property type="project" value="UniProtKB-EC"/>
</dbReference>
<dbReference type="InterPro" id="IPR027791">
    <property type="entry name" value="Galactosyl_T_C"/>
</dbReference>
<dbReference type="OrthoDB" id="10016069at2759"/>
<keyword evidence="13" id="KW-1015">Disulfide bond</keyword>
<keyword evidence="6 17" id="KW-0808">Transferase</keyword>
<feature type="transmembrane region" description="Helical" evidence="17">
    <location>
        <begin position="12"/>
        <end position="33"/>
    </location>
</feature>
<feature type="domain" description="Galactosyltransferase C-terminal" evidence="19">
    <location>
        <begin position="238"/>
        <end position="314"/>
    </location>
</feature>
<comment type="function">
    <text evidence="17">Responsible for the synthesis of complex-type N-linked oligosaccharides in many glycoproteins as well as the carbohydrate moieties of glycolipids.</text>
</comment>
<dbReference type="GeneID" id="117346681"/>
<evidence type="ECO:0000313" key="23">
    <source>
        <dbReference type="RefSeq" id="XP_033772530.1"/>
    </source>
</evidence>
<name>A0A6P8NUM5_GEOSA</name>
<keyword evidence="8 17" id="KW-0479">Metal-binding</keyword>
<gene>
    <name evidence="22 23" type="primary">B4GALT2</name>
</gene>
<accession>A0A6P8NUM5</accession>
<dbReference type="Gene3D" id="3.90.550.10">
    <property type="entry name" value="Spore Coat Polysaccharide Biosynthesis Protein SpsA, Chain A"/>
    <property type="match status" value="1"/>
</dbReference>
<evidence type="ECO:0000256" key="4">
    <source>
        <dbReference type="ARBA" id="ARBA00005735"/>
    </source>
</evidence>
<dbReference type="Pfam" id="PF02709">
    <property type="entry name" value="Glyco_transf_7C"/>
    <property type="match status" value="1"/>
</dbReference>
<evidence type="ECO:0000256" key="7">
    <source>
        <dbReference type="ARBA" id="ARBA00022692"/>
    </source>
</evidence>
<protein>
    <recommendedName>
        <fullName evidence="17">Beta-1,4-galactosyltransferase</fullName>
        <shortName evidence="17">Beta-1,4-GalTase</shortName>
        <ecNumber evidence="17">2.4.1.-</ecNumber>
    </recommendedName>
</protein>
<evidence type="ECO:0000256" key="12">
    <source>
        <dbReference type="ARBA" id="ARBA00023136"/>
    </source>
</evidence>
<comment type="subcellular location">
    <subcellularLocation>
        <location evidence="2 17">Golgi apparatus membrane</location>
        <topology evidence="2 17">Single-pass type II membrane protein</topology>
    </subcellularLocation>
</comment>
<evidence type="ECO:0000256" key="10">
    <source>
        <dbReference type="ARBA" id="ARBA00022989"/>
    </source>
</evidence>
<evidence type="ECO:0000256" key="16">
    <source>
        <dbReference type="ARBA" id="ARBA00049413"/>
    </source>
</evidence>
<dbReference type="PRINTS" id="PR02050">
    <property type="entry name" value="B14GALTRFASE"/>
</dbReference>
<keyword evidence="12 17" id="KW-0472">Membrane</keyword>
<dbReference type="Pfam" id="PF13733">
    <property type="entry name" value="Glyco_transf_7N"/>
    <property type="match status" value="1"/>
</dbReference>
<dbReference type="GO" id="GO:0032580">
    <property type="term" value="C:Golgi cisterna membrane"/>
    <property type="evidence" value="ECO:0007669"/>
    <property type="project" value="UniProtKB-UniRule"/>
</dbReference>
<keyword evidence="7 17" id="KW-0812">Transmembrane</keyword>
<dbReference type="InterPro" id="IPR029044">
    <property type="entry name" value="Nucleotide-diphossugar_trans"/>
</dbReference>
<keyword evidence="9 17" id="KW-0735">Signal-anchor</keyword>
<evidence type="ECO:0000256" key="3">
    <source>
        <dbReference type="ARBA" id="ARBA00004922"/>
    </source>
</evidence>
<dbReference type="RefSeq" id="XP_033772529.1">
    <property type="nucleotide sequence ID" value="XM_033916638.1"/>
</dbReference>
<sequence length="375" mass="43185">MSRLLLGVTLERICKAILLLCLIHFLILMILYFNVYAQHLDFFSRLGTKNSTRPHPYYNFSRPNGTAPSYTAPAGSTGELLPPSTGPESNQSISEKPLPPCPEDPPALVGPMLIEFKSAINLERVKKENPDVREGGKYIPSDCKAKQRVAIIIPFRYREHHLNYWLHYLHPILRRQRANYGIYIIIQNGDDTFNKGKLMNIGFLEALKEEPYDCFIFSDIDLVPMDDRNLYRCYNQPRHYITAMDKFGFRLPYVNYFGGVTGLSKAQFLKINGFSNEFWGWGGEDDDFYSRVTLTGMKVARPHIQIGKYRMIKHARDKHNEDNPQRFVKIRNTKMTMLKDGLNSLQYQVINKVKYPLYTNITVDVGKSPPMSAQG</sequence>
<organism evidence="21 23">
    <name type="scientific">Geotrypetes seraphini</name>
    <name type="common">Gaboon caecilian</name>
    <name type="synonym">Caecilia seraphini</name>
    <dbReference type="NCBI Taxonomy" id="260995"/>
    <lineage>
        <taxon>Eukaryota</taxon>
        <taxon>Metazoa</taxon>
        <taxon>Chordata</taxon>
        <taxon>Craniata</taxon>
        <taxon>Vertebrata</taxon>
        <taxon>Euteleostomi</taxon>
        <taxon>Amphibia</taxon>
        <taxon>Gymnophiona</taxon>
        <taxon>Geotrypetes</taxon>
    </lineage>
</organism>
<evidence type="ECO:0000256" key="11">
    <source>
        <dbReference type="ARBA" id="ARBA00023034"/>
    </source>
</evidence>
<keyword evidence="21" id="KW-1185">Reference proteome</keyword>
<dbReference type="FunFam" id="3.90.550.10:FF:000028">
    <property type="entry name" value="beta-1,4-galactosyltransferase 1"/>
    <property type="match status" value="1"/>
</dbReference>
<dbReference type="EC" id="2.4.1.-" evidence="17"/>
<evidence type="ECO:0000313" key="22">
    <source>
        <dbReference type="RefSeq" id="XP_033772529.1"/>
    </source>
</evidence>
<evidence type="ECO:0000256" key="14">
    <source>
        <dbReference type="ARBA" id="ARBA00023180"/>
    </source>
</evidence>
<reference evidence="22 23" key="1">
    <citation type="submission" date="2025-04" db="UniProtKB">
        <authorList>
            <consortium name="RefSeq"/>
        </authorList>
    </citation>
    <scope>IDENTIFICATION</scope>
</reference>
<keyword evidence="15 17" id="KW-0464">Manganese</keyword>
<dbReference type="InterPro" id="IPR027995">
    <property type="entry name" value="Galactosyl_T_N"/>
</dbReference>
<feature type="region of interest" description="Disordered" evidence="18">
    <location>
        <begin position="57"/>
        <end position="100"/>
    </location>
</feature>
<evidence type="ECO:0000256" key="6">
    <source>
        <dbReference type="ARBA" id="ARBA00022679"/>
    </source>
</evidence>
<comment type="cofactor">
    <cofactor evidence="1 17">
        <name>Mn(2+)</name>
        <dbReference type="ChEBI" id="CHEBI:29035"/>
    </cofactor>
</comment>
<dbReference type="Proteomes" id="UP000515159">
    <property type="component" value="Chromosome 12"/>
</dbReference>
<dbReference type="InterPro" id="IPR003859">
    <property type="entry name" value="Galactosyl_T"/>
</dbReference>
<evidence type="ECO:0000259" key="19">
    <source>
        <dbReference type="Pfam" id="PF02709"/>
    </source>
</evidence>
<dbReference type="PANTHER" id="PTHR19300">
    <property type="entry name" value="BETA-1,4-GALACTOSYLTRANSFERASE"/>
    <property type="match status" value="1"/>
</dbReference>
<evidence type="ECO:0000256" key="15">
    <source>
        <dbReference type="ARBA" id="ARBA00023211"/>
    </source>
</evidence>